<dbReference type="Proteomes" id="UP001215280">
    <property type="component" value="Unassembled WGS sequence"/>
</dbReference>
<organism evidence="1 2">
    <name type="scientific">Mycena maculata</name>
    <dbReference type="NCBI Taxonomy" id="230809"/>
    <lineage>
        <taxon>Eukaryota</taxon>
        <taxon>Fungi</taxon>
        <taxon>Dikarya</taxon>
        <taxon>Basidiomycota</taxon>
        <taxon>Agaricomycotina</taxon>
        <taxon>Agaricomycetes</taxon>
        <taxon>Agaricomycetidae</taxon>
        <taxon>Agaricales</taxon>
        <taxon>Marasmiineae</taxon>
        <taxon>Mycenaceae</taxon>
        <taxon>Mycena</taxon>
    </lineage>
</organism>
<name>A0AAD7NMX9_9AGAR</name>
<evidence type="ECO:0000313" key="1">
    <source>
        <dbReference type="EMBL" id="KAJ7768147.1"/>
    </source>
</evidence>
<accession>A0AAD7NMX9</accession>
<dbReference type="EMBL" id="JARJLG010000028">
    <property type="protein sequence ID" value="KAJ7768147.1"/>
    <property type="molecule type" value="Genomic_DNA"/>
</dbReference>
<evidence type="ECO:0000313" key="2">
    <source>
        <dbReference type="Proteomes" id="UP001215280"/>
    </source>
</evidence>
<dbReference type="AlphaFoldDB" id="A0AAD7NMX9"/>
<keyword evidence="2" id="KW-1185">Reference proteome</keyword>
<comment type="caution">
    <text evidence="1">The sequence shown here is derived from an EMBL/GenBank/DDBJ whole genome shotgun (WGS) entry which is preliminary data.</text>
</comment>
<protein>
    <submittedName>
        <fullName evidence="1">Uncharacterized protein</fullName>
    </submittedName>
</protein>
<proteinExistence type="predicted"/>
<gene>
    <name evidence="1" type="ORF">DFH07DRAFT_306991</name>
</gene>
<reference evidence="1" key="1">
    <citation type="submission" date="2023-03" db="EMBL/GenBank/DDBJ databases">
        <title>Massive genome expansion in bonnet fungi (Mycena s.s.) driven by repeated elements and novel gene families across ecological guilds.</title>
        <authorList>
            <consortium name="Lawrence Berkeley National Laboratory"/>
            <person name="Harder C.B."/>
            <person name="Miyauchi S."/>
            <person name="Viragh M."/>
            <person name="Kuo A."/>
            <person name="Thoen E."/>
            <person name="Andreopoulos B."/>
            <person name="Lu D."/>
            <person name="Skrede I."/>
            <person name="Drula E."/>
            <person name="Henrissat B."/>
            <person name="Morin E."/>
            <person name="Kohler A."/>
            <person name="Barry K."/>
            <person name="LaButti K."/>
            <person name="Morin E."/>
            <person name="Salamov A."/>
            <person name="Lipzen A."/>
            <person name="Mereny Z."/>
            <person name="Hegedus B."/>
            <person name="Baldrian P."/>
            <person name="Stursova M."/>
            <person name="Weitz H."/>
            <person name="Taylor A."/>
            <person name="Grigoriev I.V."/>
            <person name="Nagy L.G."/>
            <person name="Martin F."/>
            <person name="Kauserud H."/>
        </authorList>
    </citation>
    <scope>NUCLEOTIDE SEQUENCE</scope>
    <source>
        <strain evidence="1">CBHHK188m</strain>
    </source>
</reference>
<sequence length="170" mass="19683">MLLVFLGVPCLDHVQSQKSMHKFNIDYALLPVFKNHRPYAQDVSPCQNSDKAEEVRVRVLVKGSAPQFRFSSRGDEKHLPIRMSCRRRLIPSFLHATPAPSTHRPYCRLVLQIATLYRHHGLPHFHFDDPLDPGRWRRAKEFRRPFTGVISCGVPDRNHEGRANTYTLGF</sequence>